<comment type="caution">
    <text evidence="1">The sequence shown here is derived from an EMBL/GenBank/DDBJ whole genome shotgun (WGS) entry which is preliminary data.</text>
</comment>
<dbReference type="EMBL" id="CAKOFQ010006749">
    <property type="protein sequence ID" value="CAH1967892.1"/>
    <property type="molecule type" value="Genomic_DNA"/>
</dbReference>
<dbReference type="Proteomes" id="UP001152888">
    <property type="component" value="Unassembled WGS sequence"/>
</dbReference>
<dbReference type="AlphaFoldDB" id="A0A9P0K830"/>
<sequence>MVRRTTIFRNVKSKKKLNFGRGLPSTIGDRRAILFCSASARRPEIFLLFCLGHLRWIVEENFKDNFLGHSCCECVASFFCLPLDPRNSTTCRFLLPSAALFARRNHVKNPTRHHLGFLIWVNLRYWRSIDTFSTGNLFPNRDAFSTIGILTSSVLKPSSPNLN</sequence>
<organism evidence="1 2">
    <name type="scientific">Acanthoscelides obtectus</name>
    <name type="common">Bean weevil</name>
    <name type="synonym">Bruchus obtectus</name>
    <dbReference type="NCBI Taxonomy" id="200917"/>
    <lineage>
        <taxon>Eukaryota</taxon>
        <taxon>Metazoa</taxon>
        <taxon>Ecdysozoa</taxon>
        <taxon>Arthropoda</taxon>
        <taxon>Hexapoda</taxon>
        <taxon>Insecta</taxon>
        <taxon>Pterygota</taxon>
        <taxon>Neoptera</taxon>
        <taxon>Endopterygota</taxon>
        <taxon>Coleoptera</taxon>
        <taxon>Polyphaga</taxon>
        <taxon>Cucujiformia</taxon>
        <taxon>Chrysomeloidea</taxon>
        <taxon>Chrysomelidae</taxon>
        <taxon>Bruchinae</taxon>
        <taxon>Bruchini</taxon>
        <taxon>Acanthoscelides</taxon>
    </lineage>
</organism>
<accession>A0A9P0K830</accession>
<protein>
    <submittedName>
        <fullName evidence="1">Uncharacterized protein</fullName>
    </submittedName>
</protein>
<evidence type="ECO:0000313" key="1">
    <source>
        <dbReference type="EMBL" id="CAH1967892.1"/>
    </source>
</evidence>
<proteinExistence type="predicted"/>
<gene>
    <name evidence="1" type="ORF">ACAOBT_LOCUS7584</name>
</gene>
<evidence type="ECO:0000313" key="2">
    <source>
        <dbReference type="Proteomes" id="UP001152888"/>
    </source>
</evidence>
<reference evidence="1" key="1">
    <citation type="submission" date="2022-03" db="EMBL/GenBank/DDBJ databases">
        <authorList>
            <person name="Sayadi A."/>
        </authorList>
    </citation>
    <scope>NUCLEOTIDE SEQUENCE</scope>
</reference>
<keyword evidence="2" id="KW-1185">Reference proteome</keyword>
<name>A0A9P0K830_ACAOB</name>